<protein>
    <submittedName>
        <fullName evidence="5">GspE/PulE family protein</fullName>
    </submittedName>
</protein>
<reference evidence="5 6" key="1">
    <citation type="submission" date="2023-01" db="EMBL/GenBank/DDBJ databases">
        <title>Description of Helicobacter ibis sp. nov. isolated from faecal droppings of black-faced ibis (Theristicus melanopis).</title>
        <authorList>
            <person name="Lopez-Cantillo M."/>
            <person name="Vidal-Veuthey B."/>
            <person name="Mella A."/>
            <person name="De La Haba R."/>
            <person name="Collado L."/>
        </authorList>
    </citation>
    <scope>NUCLEOTIDE SEQUENCE [LARGE SCALE GENOMIC DNA]</scope>
    <source>
        <strain evidence="5 6">A82</strain>
    </source>
</reference>
<dbReference type="PROSITE" id="PS00662">
    <property type="entry name" value="T2SP_E"/>
    <property type="match status" value="1"/>
</dbReference>
<keyword evidence="3" id="KW-0067">ATP-binding</keyword>
<name>A0ABT4VEX2_9HELI</name>
<evidence type="ECO:0000256" key="3">
    <source>
        <dbReference type="ARBA" id="ARBA00022840"/>
    </source>
</evidence>
<dbReference type="PANTHER" id="PTHR30258">
    <property type="entry name" value="TYPE II SECRETION SYSTEM PROTEIN GSPE-RELATED"/>
    <property type="match status" value="1"/>
</dbReference>
<accession>A0ABT4VEX2</accession>
<dbReference type="PANTHER" id="PTHR30258:SF1">
    <property type="entry name" value="PROTEIN TRANSPORT PROTEIN HOFB HOMOLOG"/>
    <property type="match status" value="1"/>
</dbReference>
<dbReference type="SMART" id="SM00382">
    <property type="entry name" value="AAA"/>
    <property type="match status" value="1"/>
</dbReference>
<dbReference type="Gene3D" id="3.40.50.300">
    <property type="entry name" value="P-loop containing nucleotide triphosphate hydrolases"/>
    <property type="match status" value="1"/>
</dbReference>
<proteinExistence type="inferred from homology"/>
<dbReference type="InterPro" id="IPR003593">
    <property type="entry name" value="AAA+_ATPase"/>
</dbReference>
<dbReference type="Pfam" id="PF00437">
    <property type="entry name" value="T2SSE"/>
    <property type="match status" value="1"/>
</dbReference>
<dbReference type="Gene3D" id="3.30.450.90">
    <property type="match status" value="1"/>
</dbReference>
<feature type="domain" description="Bacterial type II secretion system protein E" evidence="4">
    <location>
        <begin position="305"/>
        <end position="319"/>
    </location>
</feature>
<keyword evidence="6" id="KW-1185">Reference proteome</keyword>
<dbReference type="EMBL" id="JAQHXR010000003">
    <property type="protein sequence ID" value="MDA3969239.1"/>
    <property type="molecule type" value="Genomic_DNA"/>
</dbReference>
<evidence type="ECO:0000259" key="4">
    <source>
        <dbReference type="PROSITE" id="PS00662"/>
    </source>
</evidence>
<dbReference type="RefSeq" id="WP_271021569.1">
    <property type="nucleotide sequence ID" value="NZ_JAQHXR010000003.1"/>
</dbReference>
<comment type="similarity">
    <text evidence="1">Belongs to the GSP E family.</text>
</comment>
<dbReference type="InterPro" id="IPR001482">
    <property type="entry name" value="T2SS/T4SS_dom"/>
</dbReference>
<keyword evidence="2" id="KW-0547">Nucleotide-binding</keyword>
<comment type="caution">
    <text evidence="5">The sequence shown here is derived from an EMBL/GenBank/DDBJ whole genome shotgun (WGS) entry which is preliminary data.</text>
</comment>
<organism evidence="5 6">
    <name type="scientific">Helicobacter ibis</name>
    <dbReference type="NCBI Taxonomy" id="2962633"/>
    <lineage>
        <taxon>Bacteria</taxon>
        <taxon>Pseudomonadati</taxon>
        <taxon>Campylobacterota</taxon>
        <taxon>Epsilonproteobacteria</taxon>
        <taxon>Campylobacterales</taxon>
        <taxon>Helicobacteraceae</taxon>
        <taxon>Helicobacter</taxon>
    </lineage>
</organism>
<dbReference type="SUPFAM" id="SSF52540">
    <property type="entry name" value="P-loop containing nucleoside triphosphate hydrolases"/>
    <property type="match status" value="1"/>
</dbReference>
<gene>
    <name evidence="5" type="ORF">PF021_06060</name>
</gene>
<evidence type="ECO:0000313" key="5">
    <source>
        <dbReference type="EMBL" id="MDA3969239.1"/>
    </source>
</evidence>
<dbReference type="InterPro" id="IPR027417">
    <property type="entry name" value="P-loop_NTPase"/>
</dbReference>
<dbReference type="Proteomes" id="UP001210261">
    <property type="component" value="Unassembled WGS sequence"/>
</dbReference>
<evidence type="ECO:0000256" key="1">
    <source>
        <dbReference type="ARBA" id="ARBA00006611"/>
    </source>
</evidence>
<evidence type="ECO:0000256" key="2">
    <source>
        <dbReference type="ARBA" id="ARBA00022741"/>
    </source>
</evidence>
<dbReference type="CDD" id="cd01129">
    <property type="entry name" value="PulE-GspE-like"/>
    <property type="match status" value="1"/>
</dbReference>
<sequence>MIQGLNVDSALSLSILQMQYFGVVIVKIEDSKLSIVTTEKSENLDSFKALHKDKTLEINTINEDSFNSLIEYLQVEEQINKYKSSMLQEINDEITQDGTSSAMNLLTLILQESIYKNASDIHFEKDMNNMRIRLRVDGILIDRFLFEEVCFAPLSLCLKLIANLEITENSVAQDGRFSFNLKRKNGENNEFDFRVSTLPLIDGESIVLRILDKNKTILTLDNLGFCESQLQKLEYLYNLPYGLVLVTGPTGSGKSTTLYGMLNIIKNKNLKIITIEDPVEYRLQEISQVAINHKVSFSNVLRNVLRQDPDVIMIGEVRDKETLKIAIQAAFTGHLVFATLHTNDSLDAISRILELGLEPYFISQALSGIISQRLIRKLCTCKEKTDIGFIKKACQKCSFTGYKDREVIAEILLNDESLSDFINGKITKSELLEIIEAKHENFSLTSQAMLKVKSGITDIDEVYRVVK</sequence>
<evidence type="ECO:0000313" key="6">
    <source>
        <dbReference type="Proteomes" id="UP001210261"/>
    </source>
</evidence>